<dbReference type="RefSeq" id="WP_156972350.1">
    <property type="nucleotide sequence ID" value="NZ_CDRZ01000291.1"/>
</dbReference>
<dbReference type="EMBL" id="CDRZ01000291">
    <property type="protein sequence ID" value="CEO90476.1"/>
    <property type="molecule type" value="Genomic_DNA"/>
</dbReference>
<accession>A0A0B7MR32</accession>
<protein>
    <submittedName>
        <fullName evidence="2">Nucleoside recognition domain protein (Part 1)</fullName>
    </submittedName>
</protein>
<keyword evidence="1" id="KW-0472">Membrane</keyword>
<reference evidence="3" key="1">
    <citation type="submission" date="2015-01" db="EMBL/GenBank/DDBJ databases">
        <authorList>
            <person name="Manzoor Shahid"/>
            <person name="Zubair Saima"/>
        </authorList>
    </citation>
    <scope>NUCLEOTIDE SEQUENCE [LARGE SCALE GENOMIC DNA]</scope>
    <source>
        <strain evidence="3">Sp3</strain>
    </source>
</reference>
<dbReference type="Proteomes" id="UP000046155">
    <property type="component" value="Unassembled WGS sequence"/>
</dbReference>
<evidence type="ECO:0000313" key="2">
    <source>
        <dbReference type="EMBL" id="CEO90476.1"/>
    </source>
</evidence>
<proteinExistence type="predicted"/>
<keyword evidence="1" id="KW-0812">Transmembrane</keyword>
<evidence type="ECO:0000313" key="3">
    <source>
        <dbReference type="Proteomes" id="UP000046155"/>
    </source>
</evidence>
<evidence type="ECO:0000256" key="1">
    <source>
        <dbReference type="SAM" id="Phobius"/>
    </source>
</evidence>
<sequence>MAGLPGETALALIIGGFVNIYAAIAVLIPLIPSLPLDIKQPTVSHLCAASATAFP</sequence>
<keyword evidence="1" id="KW-1133">Transmembrane helix</keyword>
<gene>
    <name evidence="2" type="ORF">SSCH_90045</name>
</gene>
<name>A0A0B7MR32_9FIRM</name>
<dbReference type="AlphaFoldDB" id="A0A0B7MR32"/>
<organism evidence="2 3">
    <name type="scientific">Syntrophaceticus schinkii</name>
    <dbReference type="NCBI Taxonomy" id="499207"/>
    <lineage>
        <taxon>Bacteria</taxon>
        <taxon>Bacillati</taxon>
        <taxon>Bacillota</taxon>
        <taxon>Clostridia</taxon>
        <taxon>Thermoanaerobacterales</taxon>
        <taxon>Thermoanaerobacterales Family III. Incertae Sedis</taxon>
        <taxon>Syntrophaceticus</taxon>
    </lineage>
</organism>
<keyword evidence="3" id="KW-1185">Reference proteome</keyword>
<feature type="transmembrane region" description="Helical" evidence="1">
    <location>
        <begin position="12"/>
        <end position="31"/>
    </location>
</feature>